<keyword evidence="1" id="KW-0472">Membrane</keyword>
<accession>A0A9X2X425</accession>
<proteinExistence type="predicted"/>
<reference evidence="2" key="2">
    <citation type="journal article" date="2022" name="Syst. Appl. Microbiol.">
        <title>Chromohalobacter moromii sp. nov., a moderately halophilic bacterium isolated from lupine-based moromi fermentation.</title>
        <authorList>
            <person name="Lulf R.H."/>
            <person name="Hilgarth M."/>
            <person name="Ehrmann M.A."/>
        </authorList>
    </citation>
    <scope>NUCLEOTIDE SEQUENCE</scope>
    <source>
        <strain evidence="2">TMW 2.2304</strain>
    </source>
</reference>
<keyword evidence="3" id="KW-1185">Reference proteome</keyword>
<sequence length="73" mass="7765">MAVVLSAGIVFLTFNGNSASETTHGLNMMGGGSGMASGLLVVMIMPFAAGLIAWRMVKRKRDAYFARRDNGKL</sequence>
<keyword evidence="1" id="KW-0812">Transmembrane</keyword>
<name>A0A9X2X425_9GAMM</name>
<dbReference type="Proteomes" id="UP001145353">
    <property type="component" value="Unassembled WGS sequence"/>
</dbReference>
<reference evidence="2" key="1">
    <citation type="submission" date="2021-07" db="EMBL/GenBank/DDBJ databases">
        <authorList>
            <person name="Luelf R.H."/>
        </authorList>
    </citation>
    <scope>NUCLEOTIDE SEQUENCE</scope>
    <source>
        <strain evidence="2">TMW 2.2304</strain>
    </source>
</reference>
<dbReference type="EMBL" id="JAHXDE010000004">
    <property type="protein sequence ID" value="MCT8506121.1"/>
    <property type="molecule type" value="Genomic_DNA"/>
</dbReference>
<keyword evidence="1" id="KW-1133">Transmembrane helix</keyword>
<organism evidence="2 3">
    <name type="scientific">Chromohalobacter moromii</name>
    <dbReference type="NCBI Taxonomy" id="2860329"/>
    <lineage>
        <taxon>Bacteria</taxon>
        <taxon>Pseudomonadati</taxon>
        <taxon>Pseudomonadota</taxon>
        <taxon>Gammaproteobacteria</taxon>
        <taxon>Oceanospirillales</taxon>
        <taxon>Halomonadaceae</taxon>
        <taxon>Chromohalobacter</taxon>
    </lineage>
</organism>
<evidence type="ECO:0000313" key="2">
    <source>
        <dbReference type="EMBL" id="MCT8506121.1"/>
    </source>
</evidence>
<protein>
    <submittedName>
        <fullName evidence="2">Uncharacterized protein</fullName>
    </submittedName>
</protein>
<gene>
    <name evidence="2" type="ORF">KZO87_12125</name>
</gene>
<feature type="transmembrane region" description="Helical" evidence="1">
    <location>
        <begin position="35"/>
        <end position="57"/>
    </location>
</feature>
<dbReference type="AlphaFoldDB" id="A0A9X2X425"/>
<evidence type="ECO:0000313" key="3">
    <source>
        <dbReference type="Proteomes" id="UP001145353"/>
    </source>
</evidence>
<dbReference type="RefSeq" id="WP_261536016.1">
    <property type="nucleotide sequence ID" value="NZ_JAHXDE010000004.1"/>
</dbReference>
<evidence type="ECO:0000256" key="1">
    <source>
        <dbReference type="SAM" id="Phobius"/>
    </source>
</evidence>
<comment type="caution">
    <text evidence="2">The sequence shown here is derived from an EMBL/GenBank/DDBJ whole genome shotgun (WGS) entry which is preliminary data.</text>
</comment>